<organism evidence="1 2">
    <name type="scientific">Strongylus vulgaris</name>
    <name type="common">Blood worm</name>
    <dbReference type="NCBI Taxonomy" id="40348"/>
    <lineage>
        <taxon>Eukaryota</taxon>
        <taxon>Metazoa</taxon>
        <taxon>Ecdysozoa</taxon>
        <taxon>Nematoda</taxon>
        <taxon>Chromadorea</taxon>
        <taxon>Rhabditida</taxon>
        <taxon>Rhabditina</taxon>
        <taxon>Rhabditomorpha</taxon>
        <taxon>Strongyloidea</taxon>
        <taxon>Strongylidae</taxon>
        <taxon>Strongylus</taxon>
    </lineage>
</organism>
<evidence type="ECO:0000313" key="2">
    <source>
        <dbReference type="Proteomes" id="UP000270094"/>
    </source>
</evidence>
<dbReference type="Proteomes" id="UP000270094">
    <property type="component" value="Unassembled WGS sequence"/>
</dbReference>
<evidence type="ECO:0000313" key="1">
    <source>
        <dbReference type="EMBL" id="VDM69463.1"/>
    </source>
</evidence>
<protein>
    <submittedName>
        <fullName evidence="1">Uncharacterized protein</fullName>
    </submittedName>
</protein>
<proteinExistence type="predicted"/>
<gene>
    <name evidence="1" type="ORF">SVUK_LOCUS4461</name>
</gene>
<keyword evidence="2" id="KW-1185">Reference proteome</keyword>
<dbReference type="EMBL" id="UYYB01012315">
    <property type="protein sequence ID" value="VDM69463.1"/>
    <property type="molecule type" value="Genomic_DNA"/>
</dbReference>
<name>A0A3P7INU4_STRVU</name>
<dbReference type="AlphaFoldDB" id="A0A3P7INU4"/>
<sequence>MTLFLFYCQCGRSYMYFEQQGNLIYTMTILQSQFMHHEGHQLDQLPMLWWLGTGVDVIVRSHSHRNMIVQFYQDVDQSSPQQVLLDGFEE</sequence>
<accession>A0A3P7INU4</accession>
<reference evidence="1 2" key="1">
    <citation type="submission" date="2018-11" db="EMBL/GenBank/DDBJ databases">
        <authorList>
            <consortium name="Pathogen Informatics"/>
        </authorList>
    </citation>
    <scope>NUCLEOTIDE SEQUENCE [LARGE SCALE GENOMIC DNA]</scope>
</reference>